<comment type="caution">
    <text evidence="2">The sequence shown here is derived from an EMBL/GenBank/DDBJ whole genome shotgun (WGS) entry which is preliminary data.</text>
</comment>
<evidence type="ECO:0000256" key="1">
    <source>
        <dbReference type="SAM" id="MobiDB-lite"/>
    </source>
</evidence>
<sequence>MVYKTRQRCVEEGPEAALKDRPRPGKAPKLTEKQAAHLIAVACSDAPEGHDHWTLRLLADKVVELSYSDSCSYETIRQLLKKHPKTLAEAGMVHSRGKF</sequence>
<feature type="region of interest" description="Disordered" evidence="1">
    <location>
        <begin position="1"/>
        <end position="29"/>
    </location>
</feature>
<dbReference type="eggNOG" id="COG3415">
    <property type="taxonomic scope" value="Bacteria"/>
</dbReference>
<gene>
    <name evidence="2" type="ORF">MGMO_45c00480</name>
</gene>
<keyword evidence="3" id="KW-1185">Reference proteome</keyword>
<reference evidence="2 3" key="1">
    <citation type="journal article" date="2013" name="Genome Announc.">
        <title>Draft Genome Sequence of the Methanotrophic Gammaproteobacterium Methyloglobulus morosus DSM 22980 Strain KoM1.</title>
        <authorList>
            <person name="Poehlein A."/>
            <person name="Deutzmann J.S."/>
            <person name="Daniel R."/>
            <person name="Simeonova D.D."/>
        </authorList>
    </citation>
    <scope>NUCLEOTIDE SEQUENCE [LARGE SCALE GENOMIC DNA]</scope>
    <source>
        <strain evidence="2 3">KoM1</strain>
    </source>
</reference>
<dbReference type="EMBL" id="AYLO01000044">
    <property type="protein sequence ID" value="ESS72816.1"/>
    <property type="molecule type" value="Genomic_DNA"/>
</dbReference>
<evidence type="ECO:0000313" key="2">
    <source>
        <dbReference type="EMBL" id="ESS72816.1"/>
    </source>
</evidence>
<dbReference type="SUPFAM" id="SSF46689">
    <property type="entry name" value="Homeodomain-like"/>
    <property type="match status" value="1"/>
</dbReference>
<protein>
    <recommendedName>
        <fullName evidence="4">Transposase</fullName>
    </recommendedName>
</protein>
<evidence type="ECO:0000313" key="3">
    <source>
        <dbReference type="Proteomes" id="UP000017842"/>
    </source>
</evidence>
<dbReference type="Proteomes" id="UP000017842">
    <property type="component" value="Unassembled WGS sequence"/>
</dbReference>
<dbReference type="PATRIC" id="fig|1116472.3.peg.1364"/>
<organism evidence="2 3">
    <name type="scientific">Methyloglobulus morosus KoM1</name>
    <dbReference type="NCBI Taxonomy" id="1116472"/>
    <lineage>
        <taxon>Bacteria</taxon>
        <taxon>Pseudomonadati</taxon>
        <taxon>Pseudomonadota</taxon>
        <taxon>Gammaproteobacteria</taxon>
        <taxon>Methylococcales</taxon>
        <taxon>Methylococcaceae</taxon>
        <taxon>Methyloglobulus</taxon>
    </lineage>
</organism>
<accession>V5DZT7</accession>
<feature type="compositionally biased region" description="Basic and acidic residues" evidence="1">
    <location>
        <begin position="17"/>
        <end position="29"/>
    </location>
</feature>
<dbReference type="InterPro" id="IPR009057">
    <property type="entry name" value="Homeodomain-like_sf"/>
</dbReference>
<dbReference type="AlphaFoldDB" id="V5DZT7"/>
<proteinExistence type="predicted"/>
<dbReference type="Pfam" id="PF13565">
    <property type="entry name" value="HTH_32"/>
    <property type="match status" value="1"/>
</dbReference>
<dbReference type="STRING" id="1116472.MGMO_45c00480"/>
<name>V5DZT7_9GAMM</name>
<evidence type="ECO:0008006" key="4">
    <source>
        <dbReference type="Google" id="ProtNLM"/>
    </source>
</evidence>